<gene>
    <name evidence="2" type="ORF">DXB72_11925</name>
</gene>
<accession>A0A3E5AKY6</accession>
<comment type="caution">
    <text evidence="2">The sequence shown here is derived from an EMBL/GenBank/DDBJ whole genome shotgun (WGS) entry which is preliminary data.</text>
</comment>
<proteinExistence type="predicted"/>
<keyword evidence="1" id="KW-0472">Membrane</keyword>
<organism evidence="2 3">
    <name type="scientific">Agathobacter rectalis</name>
    <dbReference type="NCBI Taxonomy" id="39491"/>
    <lineage>
        <taxon>Bacteria</taxon>
        <taxon>Bacillati</taxon>
        <taxon>Bacillota</taxon>
        <taxon>Clostridia</taxon>
        <taxon>Lachnospirales</taxon>
        <taxon>Lachnospiraceae</taxon>
        <taxon>Agathobacter</taxon>
    </lineage>
</organism>
<dbReference type="RefSeq" id="WP_117690793.1">
    <property type="nucleotide sequence ID" value="NZ_QSUE01000011.1"/>
</dbReference>
<evidence type="ECO:0000313" key="3">
    <source>
        <dbReference type="Proteomes" id="UP000260970"/>
    </source>
</evidence>
<dbReference type="Proteomes" id="UP000260970">
    <property type="component" value="Unassembled WGS sequence"/>
</dbReference>
<keyword evidence="1" id="KW-0812">Transmembrane</keyword>
<dbReference type="EMBL" id="QSUG01000013">
    <property type="protein sequence ID" value="RGN21510.1"/>
    <property type="molecule type" value="Genomic_DNA"/>
</dbReference>
<reference evidence="2 3" key="1">
    <citation type="submission" date="2018-08" db="EMBL/GenBank/DDBJ databases">
        <title>A genome reference for cultivated species of the human gut microbiota.</title>
        <authorList>
            <person name="Zou Y."/>
            <person name="Xue W."/>
            <person name="Luo G."/>
        </authorList>
    </citation>
    <scope>NUCLEOTIDE SEQUENCE [LARGE SCALE GENOMIC DNA]</scope>
    <source>
        <strain evidence="2 3">OM05-6AA</strain>
    </source>
</reference>
<dbReference type="AlphaFoldDB" id="A0A3E5AKY6"/>
<keyword evidence="1" id="KW-1133">Transmembrane helix</keyword>
<sequence length="232" mass="25470">MDKIKKLLLKKEKGNVGFYIVIMILFIVIIFIAVYELSFQRTVHLKTKVDNGAILSALSANVVDLYQYASTGDVAYASSTQTGSNLYIDASGHPFTGYSNINEANKSAGRMALMRFLDSLNDNLGFIDFTHTLTLNDQANLPISPTDEFVKSAKIDQFILYNKVGGKIYKSAKDAGGNFNVTELTGNSDPSVSKADNIQNSCIYVKMTFSFYVMAGQTVDITFDELVSISAN</sequence>
<evidence type="ECO:0000313" key="2">
    <source>
        <dbReference type="EMBL" id="RGN21510.1"/>
    </source>
</evidence>
<name>A0A3E5AKY6_9FIRM</name>
<protein>
    <submittedName>
        <fullName evidence="2">Uncharacterized protein</fullName>
    </submittedName>
</protein>
<evidence type="ECO:0000256" key="1">
    <source>
        <dbReference type="SAM" id="Phobius"/>
    </source>
</evidence>
<feature type="transmembrane region" description="Helical" evidence="1">
    <location>
        <begin position="16"/>
        <end position="35"/>
    </location>
</feature>